<gene>
    <name evidence="1" type="ORF">Q3M24_15475</name>
</gene>
<accession>A0AAU8LR01</accession>
<dbReference type="KEGG" id="eaj:Q3M24_15475"/>
<name>A0AAU8LR01_9BACT</name>
<protein>
    <submittedName>
        <fullName evidence="1">Uncharacterized protein</fullName>
    </submittedName>
</protein>
<sequence length="260" mass="28928">MEHSPEEYSKHIDVTELDATLPSTSLHDWLNGLAKASERVAWEFNDCGEQTGSEADRGRDFPKCLEGIIESPSHERALSIQVYVGTWQRGFVGKPKLGLISYTRLGQLAVGARSLSTLKKAVSGAKTEGLLPFLRAGDVWMTTETAQEIQLTNTDNKIDKLELSPSGRYVAANKIIDYYEQENDLENPTSYTLEPIYSVLIIDLNARKVIADLKAPKAMTHPLGWKADETYDFGEGTVGEITAEYLYNPVTGQVKKVHYE</sequence>
<organism evidence="1">
    <name type="scientific">Candidatus Electrothrix aestuarii</name>
    <dbReference type="NCBI Taxonomy" id="3062594"/>
    <lineage>
        <taxon>Bacteria</taxon>
        <taxon>Pseudomonadati</taxon>
        <taxon>Thermodesulfobacteriota</taxon>
        <taxon>Desulfobulbia</taxon>
        <taxon>Desulfobulbales</taxon>
        <taxon>Desulfobulbaceae</taxon>
        <taxon>Candidatus Electrothrix</taxon>
    </lineage>
</organism>
<reference evidence="1" key="1">
    <citation type="journal article" date="2024" name="Syst. Appl. Microbiol.">
        <title>First single-strain enrichments of Electrothrix cable bacteria, description of E. aestuarii sp. nov. and E. rattekaaiensis sp. nov., and proposal of a cable bacteria taxonomy following the rules of the SeqCode.</title>
        <authorList>
            <person name="Plum-Jensen L.E."/>
            <person name="Schramm A."/>
            <person name="Marshall I.P.G."/>
        </authorList>
    </citation>
    <scope>NUCLEOTIDE SEQUENCE</scope>
    <source>
        <strain evidence="1">Rat1</strain>
    </source>
</reference>
<reference evidence="1" key="2">
    <citation type="submission" date="2024-06" db="EMBL/GenBank/DDBJ databases">
        <authorList>
            <person name="Plum-Jensen L.E."/>
            <person name="Schramm A."/>
            <person name="Marshall I.P.G."/>
        </authorList>
    </citation>
    <scope>NUCLEOTIDE SEQUENCE</scope>
    <source>
        <strain evidence="1">Rat1</strain>
    </source>
</reference>
<dbReference type="EMBL" id="CP159373">
    <property type="protein sequence ID" value="XCN71701.1"/>
    <property type="molecule type" value="Genomic_DNA"/>
</dbReference>
<proteinExistence type="predicted"/>
<dbReference type="AlphaFoldDB" id="A0AAU8LR01"/>
<evidence type="ECO:0000313" key="1">
    <source>
        <dbReference type="EMBL" id="XCN71701.1"/>
    </source>
</evidence>